<evidence type="ECO:0000313" key="3">
    <source>
        <dbReference type="Proteomes" id="UP001434337"/>
    </source>
</evidence>
<proteinExistence type="predicted"/>
<dbReference type="SUPFAM" id="SSF53448">
    <property type="entry name" value="Nucleotide-diphospho-sugar transferases"/>
    <property type="match status" value="1"/>
</dbReference>
<evidence type="ECO:0000313" key="2">
    <source>
        <dbReference type="EMBL" id="WZW99627.1"/>
    </source>
</evidence>
<organism evidence="2 3">
    <name type="scientific">Propioniciclava soli</name>
    <dbReference type="NCBI Taxonomy" id="2775081"/>
    <lineage>
        <taxon>Bacteria</taxon>
        <taxon>Bacillati</taxon>
        <taxon>Actinomycetota</taxon>
        <taxon>Actinomycetes</taxon>
        <taxon>Propionibacteriales</taxon>
        <taxon>Propionibacteriaceae</taxon>
        <taxon>Propioniciclava</taxon>
    </lineage>
</organism>
<dbReference type="PANTHER" id="PTHR22916">
    <property type="entry name" value="GLYCOSYLTRANSFERASE"/>
    <property type="match status" value="1"/>
</dbReference>
<sequence>MSVPGRVSIILRTKNRPRLLARALDDVLAQTFTDWHLVIVNDVGDPAPVDALVAERDARFSGRVSVVHRTASAGMEDATNTGLAQTEGAYVCVHDDDDTWDPEFLATTVGHLDAHPGQAAVVTRTIIVLEELDGDRVVEVGRHPFWADLTDVTLSDLLRINRLVPIGLLYRRAVHATIGTYREELAVAGDWDFHLRLLSAYAVGFVDRPLAFWHQRPGAAGAASNSITQDADHARFDLLVRDLHLRDYVERNGAGGLLYLTRLLTDEFEALHRRLDILQERVDAAEAASREVGLIALARRKYHLARHHWATRKQSRG</sequence>
<reference evidence="2 3" key="1">
    <citation type="journal article" date="2023" name="Environ Microbiome">
        <title>A coral-associated actinobacterium mitigates coral bleaching under heat stress.</title>
        <authorList>
            <person name="Li J."/>
            <person name="Zou Y."/>
            <person name="Li Q."/>
            <person name="Zhang J."/>
            <person name="Bourne D.G."/>
            <person name="Lyu Y."/>
            <person name="Liu C."/>
            <person name="Zhang S."/>
        </authorList>
    </citation>
    <scope>NUCLEOTIDE SEQUENCE [LARGE SCALE GENOMIC DNA]</scope>
    <source>
        <strain evidence="2 3">SCSIO 13291</strain>
    </source>
</reference>
<accession>A0ABZ3CBR3</accession>
<dbReference type="Pfam" id="PF00535">
    <property type="entry name" value="Glycos_transf_2"/>
    <property type="match status" value="1"/>
</dbReference>
<protein>
    <submittedName>
        <fullName evidence="2">Glycosyltransferase family 2 protein</fullName>
    </submittedName>
</protein>
<dbReference type="PANTHER" id="PTHR22916:SF3">
    <property type="entry name" value="UDP-GLCNAC:BETAGAL BETA-1,3-N-ACETYLGLUCOSAMINYLTRANSFERASE-LIKE PROTEIN 1"/>
    <property type="match status" value="1"/>
</dbReference>
<dbReference type="Gene3D" id="3.90.550.10">
    <property type="entry name" value="Spore Coat Polysaccharide Biosynthesis Protein SpsA, Chain A"/>
    <property type="match status" value="1"/>
</dbReference>
<gene>
    <name evidence="2" type="ORF">PCC79_05370</name>
</gene>
<feature type="domain" description="Glycosyltransferase 2-like" evidence="1">
    <location>
        <begin position="8"/>
        <end position="136"/>
    </location>
</feature>
<keyword evidence="3" id="KW-1185">Reference proteome</keyword>
<dbReference type="InterPro" id="IPR001173">
    <property type="entry name" value="Glyco_trans_2-like"/>
</dbReference>
<dbReference type="InterPro" id="IPR029044">
    <property type="entry name" value="Nucleotide-diphossugar_trans"/>
</dbReference>
<evidence type="ECO:0000259" key="1">
    <source>
        <dbReference type="Pfam" id="PF00535"/>
    </source>
</evidence>
<dbReference type="Proteomes" id="UP001434337">
    <property type="component" value="Chromosome"/>
</dbReference>
<dbReference type="EMBL" id="CP115965">
    <property type="protein sequence ID" value="WZW99627.1"/>
    <property type="molecule type" value="Genomic_DNA"/>
</dbReference>
<name>A0ABZ3CBR3_9ACTN</name>
<dbReference type="RefSeq" id="WP_342373225.1">
    <property type="nucleotide sequence ID" value="NZ_CP115965.1"/>
</dbReference>